<accession>G6Y9P8</accession>
<dbReference type="STRING" id="1082933.A6B35_19490"/>
<feature type="transmembrane region" description="Helical" evidence="1">
    <location>
        <begin position="108"/>
        <end position="129"/>
    </location>
</feature>
<dbReference type="EMBL" id="AGSN01000104">
    <property type="protein sequence ID" value="EHH11557.1"/>
    <property type="molecule type" value="Genomic_DNA"/>
</dbReference>
<gene>
    <name evidence="2" type="ORF">MEA186_13352</name>
</gene>
<evidence type="ECO:0000313" key="3">
    <source>
        <dbReference type="Proteomes" id="UP000002949"/>
    </source>
</evidence>
<dbReference type="RefSeq" id="WP_006202187.1">
    <property type="nucleotide sequence ID" value="NZ_AGSN01000104.1"/>
</dbReference>
<protein>
    <submittedName>
        <fullName evidence="2">Uncharacterized protein</fullName>
    </submittedName>
</protein>
<keyword evidence="1" id="KW-0812">Transmembrane</keyword>
<dbReference type="PATRIC" id="fig|1082933.3.peg.2588"/>
<keyword evidence="3" id="KW-1185">Reference proteome</keyword>
<dbReference type="Proteomes" id="UP000002949">
    <property type="component" value="Unassembled WGS sequence"/>
</dbReference>
<evidence type="ECO:0000256" key="1">
    <source>
        <dbReference type="SAM" id="Phobius"/>
    </source>
</evidence>
<organism evidence="2 3">
    <name type="scientific">Mesorhizobium amorphae CCNWGS0123</name>
    <dbReference type="NCBI Taxonomy" id="1082933"/>
    <lineage>
        <taxon>Bacteria</taxon>
        <taxon>Pseudomonadati</taxon>
        <taxon>Pseudomonadota</taxon>
        <taxon>Alphaproteobacteria</taxon>
        <taxon>Hyphomicrobiales</taxon>
        <taxon>Phyllobacteriaceae</taxon>
        <taxon>Mesorhizobium</taxon>
    </lineage>
</organism>
<keyword evidence="1" id="KW-0472">Membrane</keyword>
<feature type="transmembrane region" description="Helical" evidence="1">
    <location>
        <begin position="76"/>
        <end position="96"/>
    </location>
</feature>
<feature type="transmembrane region" description="Helical" evidence="1">
    <location>
        <begin position="41"/>
        <end position="64"/>
    </location>
</feature>
<evidence type="ECO:0000313" key="2">
    <source>
        <dbReference type="EMBL" id="EHH11557.1"/>
    </source>
</evidence>
<proteinExistence type="predicted"/>
<reference evidence="2 3" key="1">
    <citation type="journal article" date="2012" name="J. Bacteriol.">
        <title>Draft Genome Sequence of Plant Growth-Promoting Rhizobium Mesorhizobium amorphae, Isolated from Zinc-Lead Mine Tailings.</title>
        <authorList>
            <person name="Hao X."/>
            <person name="Lin Y."/>
            <person name="Johnstone L."/>
            <person name="Baltrus D.A."/>
            <person name="Miller S.J."/>
            <person name="Wei G."/>
            <person name="Rensing C."/>
        </authorList>
    </citation>
    <scope>NUCLEOTIDE SEQUENCE [LARGE SCALE GENOMIC DNA]</scope>
    <source>
        <strain evidence="2 3">CCNWGS0123</strain>
    </source>
</reference>
<keyword evidence="1" id="KW-1133">Transmembrane helix</keyword>
<sequence>LGKEKAVRKFFTSLFAFILSGLAGGLVVQELAVLTGATEEYILVFAATALIVIVVTVIFFLVQFRAEPVRAVDRMLWWLLAVFALTLLALAGWTFSVPAENRATASDLSIVAGLILPGVVAIIVQWLFVRWRLKGTAAGFGRGGTNA</sequence>
<feature type="non-terminal residue" evidence="2">
    <location>
        <position position="1"/>
    </location>
</feature>
<dbReference type="AlphaFoldDB" id="G6Y9P8"/>
<name>G6Y9P8_9HYPH</name>